<accession>A0ABM1F984</accession>
<dbReference type="InterPro" id="IPR001881">
    <property type="entry name" value="EGF-like_Ca-bd_dom"/>
</dbReference>
<dbReference type="InterPro" id="IPR049883">
    <property type="entry name" value="NOTCH1_EGF-like"/>
</dbReference>
<evidence type="ECO:0000313" key="10">
    <source>
        <dbReference type="RefSeq" id="XP_014681005.1"/>
    </source>
</evidence>
<keyword evidence="1 4" id="KW-0245">EGF-like domain</keyword>
<dbReference type="PROSITE" id="PS00010">
    <property type="entry name" value="ASX_HYDROXYL"/>
    <property type="match status" value="1"/>
</dbReference>
<evidence type="ECO:0000256" key="4">
    <source>
        <dbReference type="PROSITE-ProRule" id="PRU00076"/>
    </source>
</evidence>
<feature type="transmembrane region" description="Helical" evidence="6">
    <location>
        <begin position="340"/>
        <end position="365"/>
    </location>
</feature>
<keyword evidence="3 4" id="KW-1015">Disulfide bond</keyword>
<keyword evidence="6" id="KW-0472">Membrane</keyword>
<dbReference type="RefSeq" id="XP_014681005.1">
    <property type="nucleotide sequence ID" value="XM_014825519.1"/>
</dbReference>
<reference evidence="10" key="1">
    <citation type="submission" date="2025-08" db="UniProtKB">
        <authorList>
            <consortium name="RefSeq"/>
        </authorList>
    </citation>
    <scope>IDENTIFICATION</scope>
</reference>
<feature type="disulfide bond" evidence="4">
    <location>
        <begin position="325"/>
        <end position="334"/>
    </location>
</feature>
<keyword evidence="2" id="KW-0677">Repeat</keyword>
<evidence type="ECO:0000259" key="7">
    <source>
        <dbReference type="PROSITE" id="PS50024"/>
    </source>
</evidence>
<dbReference type="InterPro" id="IPR000082">
    <property type="entry name" value="SEA_dom"/>
</dbReference>
<organism evidence="9 10">
    <name type="scientific">Priapulus caudatus</name>
    <name type="common">Priapulid worm</name>
    <dbReference type="NCBI Taxonomy" id="37621"/>
    <lineage>
        <taxon>Eukaryota</taxon>
        <taxon>Metazoa</taxon>
        <taxon>Ecdysozoa</taxon>
        <taxon>Scalidophora</taxon>
        <taxon>Priapulida</taxon>
        <taxon>Priapulimorpha</taxon>
        <taxon>Priapulimorphida</taxon>
        <taxon>Priapulidae</taxon>
        <taxon>Priapulus</taxon>
    </lineage>
</organism>
<dbReference type="Pfam" id="PF01390">
    <property type="entry name" value="SEA"/>
    <property type="match status" value="1"/>
</dbReference>
<dbReference type="InterPro" id="IPR000742">
    <property type="entry name" value="EGF"/>
</dbReference>
<evidence type="ECO:0000313" key="9">
    <source>
        <dbReference type="Proteomes" id="UP000695022"/>
    </source>
</evidence>
<dbReference type="SUPFAM" id="SSF82671">
    <property type="entry name" value="SEA domain"/>
    <property type="match status" value="1"/>
</dbReference>
<dbReference type="Gene3D" id="2.10.25.10">
    <property type="entry name" value="Laminin"/>
    <property type="match status" value="1"/>
</dbReference>
<feature type="region of interest" description="Disordered" evidence="5">
    <location>
        <begin position="29"/>
        <end position="74"/>
    </location>
</feature>
<dbReference type="InterPro" id="IPR036364">
    <property type="entry name" value="SEA_dom_sf"/>
</dbReference>
<dbReference type="SMART" id="SM00181">
    <property type="entry name" value="EGF"/>
    <property type="match status" value="2"/>
</dbReference>
<feature type="domain" description="EGF-like" evidence="8">
    <location>
        <begin position="247"/>
        <end position="286"/>
    </location>
</feature>
<keyword evidence="9" id="KW-1185">Reference proteome</keyword>
<name>A0ABM1F984_PRICU</name>
<dbReference type="PROSITE" id="PS00022">
    <property type="entry name" value="EGF_1"/>
    <property type="match status" value="1"/>
</dbReference>
<dbReference type="InterPro" id="IPR009030">
    <property type="entry name" value="Growth_fac_rcpt_cys_sf"/>
</dbReference>
<proteinExistence type="predicted"/>
<evidence type="ECO:0000256" key="5">
    <source>
        <dbReference type="SAM" id="MobiDB-lite"/>
    </source>
</evidence>
<protein>
    <submittedName>
        <fullName evidence="10">63 kDa sperm flagellar membrane protein-like</fullName>
    </submittedName>
</protein>
<sequence>MVGTTTTRNVVSTTSGRGLVEKVALDIGRNRPVSSSPHLEEDSTAPSGLPIEPSGTEAAGSYREKAGAGESLRPSSVERMCSRGDVSNCRVWNSEWCSTGASVQGVCVCMPGYARKATTSECLESRSYTLLIRLYRYDGKLLRFTRVYEDTNSAEYIKMKILSENAISSAYGLRDAVAQHFLGAVVVGFLPGSLIVNTTVSVASRSRVKASDLVTELQRSLLATNNRVGSSKLFVASPVDAVARIEDYDECADSSQNDCSKNAYCLNEDGSFTCACARDHVDESPAPANRPGRICVPSGELQCPAANCNNNGRCRLNNGVEDCVCEDWYIGGNCQLNVRVILICGGATIAALTVLTLLVCGFCCYRRQ</sequence>
<evidence type="ECO:0000256" key="6">
    <source>
        <dbReference type="SAM" id="Phobius"/>
    </source>
</evidence>
<keyword evidence="6" id="KW-0812">Transmembrane</keyword>
<evidence type="ECO:0000259" key="8">
    <source>
        <dbReference type="PROSITE" id="PS50026"/>
    </source>
</evidence>
<dbReference type="GeneID" id="106820916"/>
<dbReference type="Pfam" id="PF07645">
    <property type="entry name" value="EGF_CA"/>
    <property type="match status" value="1"/>
</dbReference>
<evidence type="ECO:0000256" key="2">
    <source>
        <dbReference type="ARBA" id="ARBA00022737"/>
    </source>
</evidence>
<dbReference type="InterPro" id="IPR018097">
    <property type="entry name" value="EGF_Ca-bd_CS"/>
</dbReference>
<feature type="domain" description="EGF-like" evidence="8">
    <location>
        <begin position="299"/>
        <end position="335"/>
    </location>
</feature>
<dbReference type="SUPFAM" id="SSF57184">
    <property type="entry name" value="Growth factor receptor domain"/>
    <property type="match status" value="1"/>
</dbReference>
<dbReference type="Proteomes" id="UP000695022">
    <property type="component" value="Unplaced"/>
</dbReference>
<dbReference type="CDD" id="cd00054">
    <property type="entry name" value="EGF_CA"/>
    <property type="match status" value="1"/>
</dbReference>
<evidence type="ECO:0000256" key="1">
    <source>
        <dbReference type="ARBA" id="ARBA00022536"/>
    </source>
</evidence>
<comment type="caution">
    <text evidence="4">Lacks conserved residue(s) required for the propagation of feature annotation.</text>
</comment>
<dbReference type="PROSITE" id="PS50026">
    <property type="entry name" value="EGF_3"/>
    <property type="match status" value="2"/>
</dbReference>
<keyword evidence="6" id="KW-1133">Transmembrane helix</keyword>
<dbReference type="PROSITE" id="PS01187">
    <property type="entry name" value="EGF_CA"/>
    <property type="match status" value="1"/>
</dbReference>
<dbReference type="PROSITE" id="PS50024">
    <property type="entry name" value="SEA"/>
    <property type="match status" value="1"/>
</dbReference>
<gene>
    <name evidence="10" type="primary">LOC106820916</name>
</gene>
<dbReference type="SMART" id="SM00179">
    <property type="entry name" value="EGF_CA"/>
    <property type="match status" value="1"/>
</dbReference>
<evidence type="ECO:0000256" key="3">
    <source>
        <dbReference type="ARBA" id="ARBA00023157"/>
    </source>
</evidence>
<dbReference type="InterPro" id="IPR000152">
    <property type="entry name" value="EGF-type_Asp/Asn_hydroxyl_site"/>
</dbReference>
<feature type="domain" description="SEA" evidence="7">
    <location>
        <begin position="124"/>
        <end position="250"/>
    </location>
</feature>